<evidence type="ECO:0000256" key="5">
    <source>
        <dbReference type="PROSITE-ProRule" id="PRU00309"/>
    </source>
</evidence>
<evidence type="ECO:0000256" key="1">
    <source>
        <dbReference type="ARBA" id="ARBA00022723"/>
    </source>
</evidence>
<dbReference type="InterPro" id="IPR006612">
    <property type="entry name" value="THAP_Znf"/>
</dbReference>
<evidence type="ECO:0000313" key="7">
    <source>
        <dbReference type="Proteomes" id="UP001652582"/>
    </source>
</evidence>
<evidence type="ECO:0000259" key="6">
    <source>
        <dbReference type="PROSITE" id="PS50950"/>
    </source>
</evidence>
<dbReference type="PROSITE" id="PS00028">
    <property type="entry name" value="ZINC_FINGER_C2H2_1"/>
    <property type="match status" value="1"/>
</dbReference>
<protein>
    <submittedName>
        <fullName evidence="8">Uncharacterized protein LOC112053692</fullName>
    </submittedName>
</protein>
<dbReference type="PROSITE" id="PS50950">
    <property type="entry name" value="ZF_THAP"/>
    <property type="match status" value="1"/>
</dbReference>
<keyword evidence="1" id="KW-0479">Metal-binding</keyword>
<name>A0ABM3M329_BICAN</name>
<dbReference type="InterPro" id="IPR013087">
    <property type="entry name" value="Znf_C2H2_type"/>
</dbReference>
<dbReference type="RefSeq" id="XP_052745897.1">
    <property type="nucleotide sequence ID" value="XM_052889937.1"/>
</dbReference>
<keyword evidence="7" id="KW-1185">Reference proteome</keyword>
<dbReference type="InterPro" id="IPR026516">
    <property type="entry name" value="THAP1/10"/>
</dbReference>
<keyword evidence="3" id="KW-0862">Zinc</keyword>
<sequence>MVDTKQTQTMRCCVPLCKNTSDNASTSERTGITFRRLPNEEILRTAWLRALGTEDHHLPDPAVVCSQHFSDDNFSNTKTCVRQIHSNCNASTVQVDKSAVEAVVIKKEDCSVYEDDCVSNEKYPNISIKIELEPLDEAVSEAIHRKTVTSSTTVAGYVIKAESCKSESITFGCTVCYQDFVQENAYNEHMSMHLKVSCRYCHAN</sequence>
<evidence type="ECO:0000256" key="4">
    <source>
        <dbReference type="ARBA" id="ARBA00023125"/>
    </source>
</evidence>
<reference evidence="8" key="1">
    <citation type="submission" date="2025-08" db="UniProtKB">
        <authorList>
            <consortium name="RefSeq"/>
        </authorList>
    </citation>
    <scope>IDENTIFICATION</scope>
</reference>
<dbReference type="InterPro" id="IPR038441">
    <property type="entry name" value="THAP_Znf_sf"/>
</dbReference>
<evidence type="ECO:0000256" key="3">
    <source>
        <dbReference type="ARBA" id="ARBA00022833"/>
    </source>
</evidence>
<dbReference type="Gene3D" id="6.20.210.20">
    <property type="entry name" value="THAP domain"/>
    <property type="match status" value="1"/>
</dbReference>
<gene>
    <name evidence="8" type="primary">LOC112053692</name>
</gene>
<proteinExistence type="predicted"/>
<dbReference type="SMART" id="SM00980">
    <property type="entry name" value="THAP"/>
    <property type="match status" value="1"/>
</dbReference>
<dbReference type="PANTHER" id="PTHR46600:SF11">
    <property type="entry name" value="THAP DOMAIN-CONTAINING PROTEIN 10"/>
    <property type="match status" value="1"/>
</dbReference>
<dbReference type="Proteomes" id="UP001652582">
    <property type="component" value="Chromosome 26"/>
</dbReference>
<feature type="domain" description="THAP-type" evidence="6">
    <location>
        <begin position="8"/>
        <end position="104"/>
    </location>
</feature>
<accession>A0ABM3M329</accession>
<dbReference type="SUPFAM" id="SSF57716">
    <property type="entry name" value="Glucocorticoid receptor-like (DNA-binding domain)"/>
    <property type="match status" value="1"/>
</dbReference>
<evidence type="ECO:0000256" key="2">
    <source>
        <dbReference type="ARBA" id="ARBA00022771"/>
    </source>
</evidence>
<dbReference type="Pfam" id="PF05485">
    <property type="entry name" value="THAP"/>
    <property type="match status" value="1"/>
</dbReference>
<keyword evidence="2 5" id="KW-0863">Zinc-finger</keyword>
<dbReference type="PANTHER" id="PTHR46600">
    <property type="entry name" value="THAP DOMAIN-CONTAINING"/>
    <property type="match status" value="1"/>
</dbReference>
<evidence type="ECO:0000313" key="8">
    <source>
        <dbReference type="RefSeq" id="XP_052745897.1"/>
    </source>
</evidence>
<dbReference type="GeneID" id="112053692"/>
<keyword evidence="4 5" id="KW-0238">DNA-binding</keyword>
<organism evidence="7 8">
    <name type="scientific">Bicyclus anynana</name>
    <name type="common">Squinting bush brown butterfly</name>
    <dbReference type="NCBI Taxonomy" id="110368"/>
    <lineage>
        <taxon>Eukaryota</taxon>
        <taxon>Metazoa</taxon>
        <taxon>Ecdysozoa</taxon>
        <taxon>Arthropoda</taxon>
        <taxon>Hexapoda</taxon>
        <taxon>Insecta</taxon>
        <taxon>Pterygota</taxon>
        <taxon>Neoptera</taxon>
        <taxon>Endopterygota</taxon>
        <taxon>Lepidoptera</taxon>
        <taxon>Glossata</taxon>
        <taxon>Ditrysia</taxon>
        <taxon>Papilionoidea</taxon>
        <taxon>Nymphalidae</taxon>
        <taxon>Satyrinae</taxon>
        <taxon>Satyrini</taxon>
        <taxon>Mycalesina</taxon>
        <taxon>Bicyclus</taxon>
    </lineage>
</organism>